<evidence type="ECO:0000313" key="1">
    <source>
        <dbReference type="EMBL" id="MBB2903073.1"/>
    </source>
</evidence>
<dbReference type="RefSeq" id="WP_183392715.1">
    <property type="nucleotide sequence ID" value="NZ_JACHVY010000005.1"/>
</dbReference>
<organism evidence="1 2">
    <name type="scientific">Kineococcus radiotolerans</name>
    <dbReference type="NCBI Taxonomy" id="131568"/>
    <lineage>
        <taxon>Bacteria</taxon>
        <taxon>Bacillati</taxon>
        <taxon>Actinomycetota</taxon>
        <taxon>Actinomycetes</taxon>
        <taxon>Kineosporiales</taxon>
        <taxon>Kineosporiaceae</taxon>
        <taxon>Kineococcus</taxon>
    </lineage>
</organism>
<dbReference type="Proteomes" id="UP000533269">
    <property type="component" value="Unassembled WGS sequence"/>
</dbReference>
<name>A0A7W4TQY0_KINRA</name>
<reference evidence="1 2" key="1">
    <citation type="submission" date="2020-08" db="EMBL/GenBank/DDBJ databases">
        <title>The Agave Microbiome: Exploring the role of microbial communities in plant adaptations to desert environments.</title>
        <authorList>
            <person name="Partida-Martinez L.P."/>
        </authorList>
    </citation>
    <scope>NUCLEOTIDE SEQUENCE [LARGE SCALE GENOMIC DNA]</scope>
    <source>
        <strain evidence="1 2">AS2.23</strain>
    </source>
</reference>
<dbReference type="EMBL" id="JACHVY010000005">
    <property type="protein sequence ID" value="MBB2903073.1"/>
    <property type="molecule type" value="Genomic_DNA"/>
</dbReference>
<evidence type="ECO:0000313" key="2">
    <source>
        <dbReference type="Proteomes" id="UP000533269"/>
    </source>
</evidence>
<sequence>MSADGTLETVLAQGVTLFKTADARGSRATRFVTDLYNHAPELDPETLTGAALALEHLPATSTTSTELASAQRRRSALGCPAGGSLARYGQSACARGGFARAVGLTVTHHGRRFGLDQIALRTSGQVDPPER</sequence>
<reference evidence="1 2" key="2">
    <citation type="submission" date="2020-08" db="EMBL/GenBank/DDBJ databases">
        <authorList>
            <person name="Partida-Martinez L."/>
            <person name="Huntemann M."/>
            <person name="Clum A."/>
            <person name="Wang J."/>
            <person name="Palaniappan K."/>
            <person name="Ritter S."/>
            <person name="Chen I.-M."/>
            <person name="Stamatis D."/>
            <person name="Reddy T."/>
            <person name="O'Malley R."/>
            <person name="Daum C."/>
            <person name="Shapiro N."/>
            <person name="Ivanova N."/>
            <person name="Kyrpides N."/>
            <person name="Woyke T."/>
        </authorList>
    </citation>
    <scope>NUCLEOTIDE SEQUENCE [LARGE SCALE GENOMIC DNA]</scope>
    <source>
        <strain evidence="1 2">AS2.23</strain>
    </source>
</reference>
<proteinExistence type="predicted"/>
<comment type="caution">
    <text evidence="1">The sequence shown here is derived from an EMBL/GenBank/DDBJ whole genome shotgun (WGS) entry which is preliminary data.</text>
</comment>
<accession>A0A7W4TQY0</accession>
<protein>
    <submittedName>
        <fullName evidence="1">Uncharacterized protein</fullName>
    </submittedName>
</protein>
<gene>
    <name evidence="1" type="ORF">FHR75_003915</name>
</gene>
<dbReference type="AlphaFoldDB" id="A0A7W4TQY0"/>